<feature type="binding site" evidence="9">
    <location>
        <position position="228"/>
    </location>
    <ligand>
        <name>substrate</name>
    </ligand>
</feature>
<dbReference type="FunFam" id="3.40.1160.10:FF:000004">
    <property type="entry name" value="Acetylglutamate kinase"/>
    <property type="match status" value="1"/>
</dbReference>
<dbReference type="UniPathway" id="UPA00068">
    <property type="reaction ID" value="UER00107"/>
</dbReference>
<keyword evidence="5 9" id="KW-0547">Nucleotide-binding</keyword>
<sequence>MTDTTSGPTASDPTLIDPAASEPTASESTPSPDDFFFNTRTDLHAHQKAEVLIEALPWLQRFSGTLVVVKYGGNAMTDDRLKRAFAEDMVFLHQVGLRPVIVHGGGPQINSMLDRLGIVSEFRGGLRVTTPETMDVVRMVLTGQVSRELVGLLNAHGPHAVGLSGEDGGLLQARRRTALIDGEQVDIGMVGDVVDVNPGAVLDLLDAGRIPVVSTVAPDIDDPTQVLNVNADTAAAALAIALGARKLIVLTDVEGLYANWPDRDSLVRRIKASALAQLLPTLDSGMRPKMEACWRAVTGGVGRAHVIDGREPHSILVEVFTSGGIGTMVLPDDEPVPSLYTAPIPVVRPGAPR</sequence>
<evidence type="ECO:0000256" key="2">
    <source>
        <dbReference type="ARBA" id="ARBA00022571"/>
    </source>
</evidence>
<gene>
    <name evidence="9 12" type="primary">argB</name>
    <name evidence="12" type="ORF">J4E96_07025</name>
</gene>
<dbReference type="KEGG" id="psic:J4E96_07025"/>
<dbReference type="PANTHER" id="PTHR23342">
    <property type="entry name" value="N-ACETYLGLUTAMATE SYNTHASE"/>
    <property type="match status" value="1"/>
</dbReference>
<keyword evidence="9" id="KW-0963">Cytoplasm</keyword>
<evidence type="ECO:0000313" key="13">
    <source>
        <dbReference type="Proteomes" id="UP000663937"/>
    </source>
</evidence>
<dbReference type="HAMAP" id="MF_00082">
    <property type="entry name" value="ArgB"/>
    <property type="match status" value="1"/>
</dbReference>
<evidence type="ECO:0000256" key="6">
    <source>
        <dbReference type="ARBA" id="ARBA00022777"/>
    </source>
</evidence>
<dbReference type="Gene3D" id="3.40.1160.10">
    <property type="entry name" value="Acetylglutamate kinase-like"/>
    <property type="match status" value="1"/>
</dbReference>
<dbReference type="GO" id="GO:0004042">
    <property type="term" value="F:L-glutamate N-acetyltransferase activity"/>
    <property type="evidence" value="ECO:0007669"/>
    <property type="project" value="InterPro"/>
</dbReference>
<comment type="similarity">
    <text evidence="9">Belongs to the acetylglutamate kinase family. ArgB subfamily.</text>
</comment>
<feature type="site" description="Transition state stabilizer" evidence="9">
    <location>
        <position position="289"/>
    </location>
</feature>
<evidence type="ECO:0000256" key="3">
    <source>
        <dbReference type="ARBA" id="ARBA00022605"/>
    </source>
</evidence>
<dbReference type="Proteomes" id="UP000663937">
    <property type="component" value="Chromosome"/>
</dbReference>
<keyword evidence="6 9" id="KW-0418">Kinase</keyword>
<evidence type="ECO:0000259" key="11">
    <source>
        <dbReference type="Pfam" id="PF00696"/>
    </source>
</evidence>
<organism evidence="12 13">
    <name type="scientific">Pengzhenrongella sicca</name>
    <dbReference type="NCBI Taxonomy" id="2819238"/>
    <lineage>
        <taxon>Bacteria</taxon>
        <taxon>Bacillati</taxon>
        <taxon>Actinomycetota</taxon>
        <taxon>Actinomycetes</taxon>
        <taxon>Micrococcales</taxon>
        <taxon>Pengzhenrongella</taxon>
    </lineage>
</organism>
<comment type="subcellular location">
    <subcellularLocation>
        <location evidence="9">Cytoplasm</location>
    </subcellularLocation>
</comment>
<dbReference type="InterPro" id="IPR001048">
    <property type="entry name" value="Asp/Glu/Uridylate_kinase"/>
</dbReference>
<dbReference type="AlphaFoldDB" id="A0A8A4ZI83"/>
<comment type="function">
    <text evidence="9">Catalyzes the ATP-dependent phosphorylation of N-acetyl-L-glutamate.</text>
</comment>
<evidence type="ECO:0000256" key="5">
    <source>
        <dbReference type="ARBA" id="ARBA00022741"/>
    </source>
</evidence>
<dbReference type="InterPro" id="IPR004662">
    <property type="entry name" value="AcgluKinase_fam"/>
</dbReference>
<feature type="binding site" evidence="9">
    <location>
        <begin position="105"/>
        <end position="106"/>
    </location>
    <ligand>
        <name>substrate</name>
    </ligand>
</feature>
<dbReference type="InterPro" id="IPR037528">
    <property type="entry name" value="ArgB"/>
</dbReference>
<dbReference type="EMBL" id="CP071868">
    <property type="protein sequence ID" value="QTE30703.1"/>
    <property type="molecule type" value="Genomic_DNA"/>
</dbReference>
<dbReference type="NCBIfam" id="TIGR00761">
    <property type="entry name" value="argB"/>
    <property type="match status" value="1"/>
</dbReference>
<protein>
    <recommendedName>
        <fullName evidence="9">Acetylglutamate kinase</fullName>
        <ecNumber evidence="9">2.7.2.8</ecNumber>
    </recommendedName>
    <alternativeName>
        <fullName evidence="9">N-acetyl-L-glutamate 5-phosphotransferase</fullName>
    </alternativeName>
    <alternativeName>
        <fullName evidence="9">NAG kinase</fullName>
        <shortName evidence="9">NAGK</shortName>
    </alternativeName>
</protein>
<evidence type="ECO:0000256" key="7">
    <source>
        <dbReference type="ARBA" id="ARBA00022840"/>
    </source>
</evidence>
<dbReference type="EC" id="2.7.2.8" evidence="9"/>
<keyword evidence="3 9" id="KW-0028">Amino-acid biosynthesis</keyword>
<dbReference type="SUPFAM" id="SSF53633">
    <property type="entry name" value="Carbamate kinase-like"/>
    <property type="match status" value="1"/>
</dbReference>
<dbReference type="InterPro" id="IPR036393">
    <property type="entry name" value="AceGlu_kinase-like_sf"/>
</dbReference>
<name>A0A8A4ZI83_9MICO</name>
<dbReference type="GO" id="GO:0005524">
    <property type="term" value="F:ATP binding"/>
    <property type="evidence" value="ECO:0007669"/>
    <property type="project" value="UniProtKB-UniRule"/>
</dbReference>
<dbReference type="CDD" id="cd04250">
    <property type="entry name" value="AAK_NAGK-C"/>
    <property type="match status" value="1"/>
</dbReference>
<comment type="pathway">
    <text evidence="1 9">Amino-acid biosynthesis; L-arginine biosynthesis; N(2)-acetyl-L-ornithine from L-glutamate: step 2/4.</text>
</comment>
<evidence type="ECO:0000256" key="8">
    <source>
        <dbReference type="ARBA" id="ARBA00048141"/>
    </source>
</evidence>
<keyword evidence="4 9" id="KW-0808">Transferase</keyword>
<keyword evidence="7 9" id="KW-0067">ATP-binding</keyword>
<keyword evidence="2 9" id="KW-0055">Arginine biosynthesis</keyword>
<dbReference type="InterPro" id="IPR010167">
    <property type="entry name" value="NH2A_AcTrfase"/>
</dbReference>
<keyword evidence="13" id="KW-1185">Reference proteome</keyword>
<dbReference type="PANTHER" id="PTHR23342:SF0">
    <property type="entry name" value="N-ACETYLGLUTAMATE SYNTHASE, MITOCHONDRIAL"/>
    <property type="match status" value="1"/>
</dbReference>
<accession>A0A8A4ZI83</accession>
<feature type="binding site" evidence="9">
    <location>
        <position position="127"/>
    </location>
    <ligand>
        <name>substrate</name>
    </ligand>
</feature>
<evidence type="ECO:0000256" key="9">
    <source>
        <dbReference type="HAMAP-Rule" id="MF_00082"/>
    </source>
</evidence>
<comment type="catalytic activity">
    <reaction evidence="8 9">
        <text>N-acetyl-L-glutamate + ATP = N-acetyl-L-glutamyl 5-phosphate + ADP</text>
        <dbReference type="Rhea" id="RHEA:14629"/>
        <dbReference type="ChEBI" id="CHEBI:30616"/>
        <dbReference type="ChEBI" id="CHEBI:44337"/>
        <dbReference type="ChEBI" id="CHEBI:57936"/>
        <dbReference type="ChEBI" id="CHEBI:456216"/>
        <dbReference type="EC" id="2.7.2.8"/>
    </reaction>
</comment>
<feature type="compositionally biased region" description="Low complexity" evidence="10">
    <location>
        <begin position="17"/>
        <end position="34"/>
    </location>
</feature>
<evidence type="ECO:0000256" key="10">
    <source>
        <dbReference type="SAM" id="MobiDB-lite"/>
    </source>
</evidence>
<dbReference type="RefSeq" id="WP_227425063.1">
    <property type="nucleotide sequence ID" value="NZ_CP071868.1"/>
</dbReference>
<feature type="domain" description="Aspartate/glutamate/uridylate kinase" evidence="11">
    <location>
        <begin position="66"/>
        <end position="308"/>
    </location>
</feature>
<dbReference type="Pfam" id="PF00696">
    <property type="entry name" value="AA_kinase"/>
    <property type="match status" value="1"/>
</dbReference>
<dbReference type="GO" id="GO:0005737">
    <property type="term" value="C:cytoplasm"/>
    <property type="evidence" value="ECO:0007669"/>
    <property type="project" value="UniProtKB-SubCell"/>
</dbReference>
<feature type="site" description="Transition state stabilizer" evidence="9">
    <location>
        <position position="70"/>
    </location>
</feature>
<dbReference type="GO" id="GO:0042450">
    <property type="term" value="P:L-arginine biosynthetic process via ornithine"/>
    <property type="evidence" value="ECO:0007669"/>
    <property type="project" value="UniProtKB-UniRule"/>
</dbReference>
<evidence type="ECO:0000256" key="4">
    <source>
        <dbReference type="ARBA" id="ARBA00022679"/>
    </source>
</evidence>
<evidence type="ECO:0000256" key="1">
    <source>
        <dbReference type="ARBA" id="ARBA00004828"/>
    </source>
</evidence>
<feature type="region of interest" description="Disordered" evidence="10">
    <location>
        <begin position="1"/>
        <end position="34"/>
    </location>
</feature>
<evidence type="ECO:0000313" key="12">
    <source>
        <dbReference type="EMBL" id="QTE30703.1"/>
    </source>
</evidence>
<proteinExistence type="inferred from homology"/>
<dbReference type="GO" id="GO:0003991">
    <property type="term" value="F:acetylglutamate kinase activity"/>
    <property type="evidence" value="ECO:0007669"/>
    <property type="project" value="UniProtKB-UniRule"/>
</dbReference>
<dbReference type="PIRSF" id="PIRSF000423">
    <property type="entry name" value="ArgA"/>
    <property type="match status" value="1"/>
</dbReference>
<reference evidence="12" key="1">
    <citation type="submission" date="2021-03" db="EMBL/GenBank/DDBJ databases">
        <title>Pengzhenrongella sicca gen. nov., sp. nov., a new member of suborder Micrococcineae isolated from High-Arctic tundra soil.</title>
        <authorList>
            <person name="Peng F."/>
        </authorList>
    </citation>
    <scope>NUCLEOTIDE SEQUENCE</scope>
    <source>
        <strain evidence="12">LRZ-2</strain>
    </source>
</reference>
<dbReference type="InterPro" id="IPR041727">
    <property type="entry name" value="NAGK-C"/>
</dbReference>
<feature type="compositionally biased region" description="Polar residues" evidence="10">
    <location>
        <begin position="1"/>
        <end position="12"/>
    </location>
</feature>